<organism evidence="4 5">
    <name type="scientific">Glycomyces rhizosphaerae</name>
    <dbReference type="NCBI Taxonomy" id="2054422"/>
    <lineage>
        <taxon>Bacteria</taxon>
        <taxon>Bacillati</taxon>
        <taxon>Actinomycetota</taxon>
        <taxon>Actinomycetes</taxon>
        <taxon>Glycomycetales</taxon>
        <taxon>Glycomycetaceae</taxon>
        <taxon>Glycomyces</taxon>
    </lineage>
</organism>
<dbReference type="PRINTS" id="PR00080">
    <property type="entry name" value="SDRFAMILY"/>
</dbReference>
<dbReference type="InterPro" id="IPR036291">
    <property type="entry name" value="NAD(P)-bd_dom_sf"/>
</dbReference>
<sequence>MQIQGATALVTGANRGIGRHFAQQLLDRGAVKVYAAARNPESIDLPGVEPIRLDITDPASVAAAAKTAADVTILINNAGISTRENLVVGEESVIRQEMETNYYGPLNTIRAFAPILAAGGGGAILNVLSALSWLSPGGMANAYAASKAAAWSLTNGVRLELAAQGTQVTGLHVGAVDTDMLADMDVPKNDPADVARVGLDAIESGALEVLVDQDTRDIKAALSGDLLALYPALASASTR</sequence>
<dbReference type="PANTHER" id="PTHR44196:SF1">
    <property type="entry name" value="DEHYDROGENASE_REDUCTASE SDR FAMILY MEMBER 7B"/>
    <property type="match status" value="1"/>
</dbReference>
<dbReference type="RefSeq" id="WP_387979998.1">
    <property type="nucleotide sequence ID" value="NZ_JBHRWO010000021.1"/>
</dbReference>
<evidence type="ECO:0000313" key="5">
    <source>
        <dbReference type="Proteomes" id="UP001595712"/>
    </source>
</evidence>
<protein>
    <submittedName>
        <fullName evidence="4">SDR family oxidoreductase</fullName>
    </submittedName>
</protein>
<keyword evidence="2" id="KW-0560">Oxidoreductase</keyword>
<dbReference type="Gene3D" id="3.40.50.720">
    <property type="entry name" value="NAD(P)-binding Rossmann-like Domain"/>
    <property type="match status" value="1"/>
</dbReference>
<dbReference type="Pfam" id="PF00106">
    <property type="entry name" value="adh_short"/>
    <property type="match status" value="1"/>
</dbReference>
<dbReference type="InterPro" id="IPR002347">
    <property type="entry name" value="SDR_fam"/>
</dbReference>
<proteinExistence type="inferred from homology"/>
<evidence type="ECO:0000256" key="3">
    <source>
        <dbReference type="RuleBase" id="RU000363"/>
    </source>
</evidence>
<accession>A0ABV7Q6C8</accession>
<gene>
    <name evidence="4" type="ORF">ACFO8M_23185</name>
</gene>
<dbReference type="PRINTS" id="PR00081">
    <property type="entry name" value="GDHRDH"/>
</dbReference>
<dbReference type="PANTHER" id="PTHR44196">
    <property type="entry name" value="DEHYDROGENASE/REDUCTASE SDR FAMILY MEMBER 7B"/>
    <property type="match status" value="1"/>
</dbReference>
<keyword evidence="5" id="KW-1185">Reference proteome</keyword>
<name>A0ABV7Q6C8_9ACTN</name>
<evidence type="ECO:0000313" key="4">
    <source>
        <dbReference type="EMBL" id="MFC3495397.1"/>
    </source>
</evidence>
<dbReference type="PROSITE" id="PS00061">
    <property type="entry name" value="ADH_SHORT"/>
    <property type="match status" value="1"/>
</dbReference>
<comment type="caution">
    <text evidence="4">The sequence shown here is derived from an EMBL/GenBank/DDBJ whole genome shotgun (WGS) entry which is preliminary data.</text>
</comment>
<comment type="similarity">
    <text evidence="1 3">Belongs to the short-chain dehydrogenases/reductases (SDR) family.</text>
</comment>
<evidence type="ECO:0000256" key="2">
    <source>
        <dbReference type="ARBA" id="ARBA00023002"/>
    </source>
</evidence>
<dbReference type="NCBIfam" id="NF006119">
    <property type="entry name" value="PRK08264.1-5"/>
    <property type="match status" value="1"/>
</dbReference>
<dbReference type="InterPro" id="IPR020904">
    <property type="entry name" value="Sc_DH/Rdtase_CS"/>
</dbReference>
<dbReference type="Proteomes" id="UP001595712">
    <property type="component" value="Unassembled WGS sequence"/>
</dbReference>
<dbReference type="SUPFAM" id="SSF51735">
    <property type="entry name" value="NAD(P)-binding Rossmann-fold domains"/>
    <property type="match status" value="1"/>
</dbReference>
<evidence type="ECO:0000256" key="1">
    <source>
        <dbReference type="ARBA" id="ARBA00006484"/>
    </source>
</evidence>
<dbReference type="EMBL" id="JBHRWO010000021">
    <property type="protein sequence ID" value="MFC3495397.1"/>
    <property type="molecule type" value="Genomic_DNA"/>
</dbReference>
<reference evidence="5" key="1">
    <citation type="journal article" date="2019" name="Int. J. Syst. Evol. Microbiol.">
        <title>The Global Catalogue of Microorganisms (GCM) 10K type strain sequencing project: providing services to taxonomists for standard genome sequencing and annotation.</title>
        <authorList>
            <consortium name="The Broad Institute Genomics Platform"/>
            <consortium name="The Broad Institute Genome Sequencing Center for Infectious Disease"/>
            <person name="Wu L."/>
            <person name="Ma J."/>
        </authorList>
    </citation>
    <scope>NUCLEOTIDE SEQUENCE [LARGE SCALE GENOMIC DNA]</scope>
    <source>
        <strain evidence="5">CGMCC 4.7396</strain>
    </source>
</reference>